<feature type="repeat" description="PPR" evidence="3">
    <location>
        <begin position="433"/>
        <end position="468"/>
    </location>
</feature>
<dbReference type="FunFam" id="1.25.40.10:FF:000975">
    <property type="entry name" value="Pentatricopeptide repeat-containing protein"/>
    <property type="match status" value="1"/>
</dbReference>
<dbReference type="FunFam" id="1.25.40.10:FF:000805">
    <property type="entry name" value="Pentatricopeptide repeat-containing protein"/>
    <property type="match status" value="1"/>
</dbReference>
<evidence type="ECO:0000256" key="2">
    <source>
        <dbReference type="ARBA" id="ARBA00022946"/>
    </source>
</evidence>
<dbReference type="EMBL" id="NCVQ01000009">
    <property type="protein sequence ID" value="PWZ08286.1"/>
    <property type="molecule type" value="Genomic_DNA"/>
</dbReference>
<dbReference type="PROSITE" id="PS51375">
    <property type="entry name" value="PPR"/>
    <property type="match status" value="2"/>
</dbReference>
<evidence type="ECO:0000313" key="5">
    <source>
        <dbReference type="Proteomes" id="UP000251960"/>
    </source>
</evidence>
<dbReference type="FunFam" id="1.25.40.10:FF:000073">
    <property type="entry name" value="Pentatricopeptide repeat-containing protein chloroplastic"/>
    <property type="match status" value="1"/>
</dbReference>
<name>A0A3L6DI46_MAIZE</name>
<keyword evidence="2" id="KW-0809">Transit peptide</keyword>
<gene>
    <name evidence="4" type="primary">PCMP-E2</name>
    <name evidence="4" type="ORF">Zm00014a_005847</name>
</gene>
<dbReference type="Gene3D" id="1.25.40.10">
    <property type="entry name" value="Tetratricopeptide repeat domain"/>
    <property type="match status" value="7"/>
</dbReference>
<dbReference type="AlphaFoldDB" id="A0A3L6DI46"/>
<keyword evidence="1" id="KW-0677">Repeat</keyword>
<evidence type="ECO:0000256" key="3">
    <source>
        <dbReference type="PROSITE-ProRule" id="PRU00708"/>
    </source>
</evidence>
<feature type="repeat" description="PPR" evidence="3">
    <location>
        <begin position="332"/>
        <end position="366"/>
    </location>
</feature>
<dbReference type="GO" id="GO:0003723">
    <property type="term" value="F:RNA binding"/>
    <property type="evidence" value="ECO:0007669"/>
    <property type="project" value="InterPro"/>
</dbReference>
<dbReference type="Pfam" id="PF20431">
    <property type="entry name" value="E_motif"/>
    <property type="match status" value="1"/>
</dbReference>
<evidence type="ECO:0000256" key="1">
    <source>
        <dbReference type="ARBA" id="ARBA00022737"/>
    </source>
</evidence>
<dbReference type="Pfam" id="PF13041">
    <property type="entry name" value="PPR_2"/>
    <property type="match status" value="1"/>
</dbReference>
<dbReference type="Proteomes" id="UP000251960">
    <property type="component" value="Chromosome 8"/>
</dbReference>
<dbReference type="FunFam" id="1.25.40.10:FF:001222">
    <property type="entry name" value="Tetratricopeptide repeat (TPR)-like superfamily protein"/>
    <property type="match status" value="1"/>
</dbReference>
<dbReference type="PANTHER" id="PTHR24015">
    <property type="entry name" value="OS07G0578800 PROTEIN-RELATED"/>
    <property type="match status" value="1"/>
</dbReference>
<dbReference type="InterPro" id="IPR002885">
    <property type="entry name" value="PPR_rpt"/>
</dbReference>
<evidence type="ECO:0000313" key="4">
    <source>
        <dbReference type="EMBL" id="PWZ08286.1"/>
    </source>
</evidence>
<dbReference type="FunFam" id="1.25.40.10:FF:000640">
    <property type="entry name" value="Tetratricopeptide repeat (TPR)-like superfamily protein"/>
    <property type="match status" value="1"/>
</dbReference>
<sequence>MRRHTPGLLAANLLRASSLLRPPSVLAARAALLHHAPDDAHRLLDETPRGRAAAIVRALTSAPSSSSGDTACIACLHCAALKSGAVLDPPVRTSLLAAYARAGRGAGAGAGAGAALALFREAVAPDVILWNAAVGALTTSCRYDDAAALFRRMARELGEFDSTTVVVMLSGASRAGNLRRGMELHGMAAKSCLGAHCLGAWNALVDMYAKCGEFRSAEVVFHSMPCRDTTSWNSVISGSIFNGLAEVSACYFREMSCSIFQPDEVSLSSVLSACSRLDDLFSFGESVHSCAVKLGYEDTASCSVANSLVTFYSEFGMPEAAKKVFASNLNRNLVSWNAMIKGLVQNERVTEALAVLRQMRLENQPDVATLVTIVSGCADQGLLSEGETLHGYVIRKGLLREEPSMGNSLLDLYLKCDEPSNAGLLFMTMPRRDLISWNTMISGYSRYGPLREEAQLMFKGLLSEGSSCSLATMLAVIPSCSIPEELSFGKALHSFSLKCGFTSSGVSAVNALIHMYMSCGDPLAAFSLIERIIPVSDIISWNTVIVGCLQNELHKDALEIFRFMYCSLAINPDSITIVSVLSACGDLNLLALGKSIHCMILKHLFASNLRVKNSLLTMYFRFGDTRSAELVFYSMGDTNLCSWNCMISGFAQNNKGWRALQFYQKMEDFEPNEISVVGIICACTQLGGYRQGKSIHGHVFRSVLHNNVFISASLVDMYCKCGRLDIAVRVFEASAEKSIAGWNSLISAFGFHGHGMKSIDLFWKMHDSGMKATKSTFIALLSACSHSGLVDEGWKYYCLMSEKFGITPAPEHHVCIVDMLGRAGRLQEAHKFVESLPSQQTHGIWGALLNACSSRSELKMGESIAKHLLHLEPGNSGYYVTAANLYAYKDMWSGVAQVRSVLQDKGLVKPHGRSTVG</sequence>
<dbReference type="OMA" id="HGWGIKL"/>
<dbReference type="Pfam" id="PF01535">
    <property type="entry name" value="PPR"/>
    <property type="match status" value="8"/>
</dbReference>
<dbReference type="FunFam" id="1.25.40.10:FF:000353">
    <property type="entry name" value="Pentatricopeptide repeat-containing protein At4g39530"/>
    <property type="match status" value="1"/>
</dbReference>
<organism evidence="4 5">
    <name type="scientific">Zea mays</name>
    <name type="common">Maize</name>
    <dbReference type="NCBI Taxonomy" id="4577"/>
    <lineage>
        <taxon>Eukaryota</taxon>
        <taxon>Viridiplantae</taxon>
        <taxon>Streptophyta</taxon>
        <taxon>Embryophyta</taxon>
        <taxon>Tracheophyta</taxon>
        <taxon>Spermatophyta</taxon>
        <taxon>Magnoliopsida</taxon>
        <taxon>Liliopsida</taxon>
        <taxon>Poales</taxon>
        <taxon>Poaceae</taxon>
        <taxon>PACMAD clade</taxon>
        <taxon>Panicoideae</taxon>
        <taxon>Andropogonodae</taxon>
        <taxon>Andropogoneae</taxon>
        <taxon>Tripsacinae</taxon>
        <taxon>Zea</taxon>
    </lineage>
</organism>
<dbReference type="InterPro" id="IPR046848">
    <property type="entry name" value="E_motif"/>
</dbReference>
<dbReference type="NCBIfam" id="TIGR00756">
    <property type="entry name" value="PPR"/>
    <property type="match status" value="3"/>
</dbReference>
<proteinExistence type="predicted"/>
<reference evidence="4 5" key="1">
    <citation type="journal article" date="2018" name="Nat. Genet.">
        <title>Extensive intraspecific gene order and gene structural variations between Mo17 and other maize genomes.</title>
        <authorList>
            <person name="Sun S."/>
            <person name="Zhou Y."/>
            <person name="Chen J."/>
            <person name="Shi J."/>
            <person name="Zhao H."/>
            <person name="Zhao H."/>
            <person name="Song W."/>
            <person name="Zhang M."/>
            <person name="Cui Y."/>
            <person name="Dong X."/>
            <person name="Liu H."/>
            <person name="Ma X."/>
            <person name="Jiao Y."/>
            <person name="Wang B."/>
            <person name="Wei X."/>
            <person name="Stein J.C."/>
            <person name="Glaubitz J.C."/>
            <person name="Lu F."/>
            <person name="Yu G."/>
            <person name="Liang C."/>
            <person name="Fengler K."/>
            <person name="Li B."/>
            <person name="Rafalski A."/>
            <person name="Schnable P.S."/>
            <person name="Ware D.H."/>
            <person name="Buckler E.S."/>
            <person name="Lai J."/>
        </authorList>
    </citation>
    <scope>NUCLEOTIDE SEQUENCE [LARGE SCALE GENOMIC DNA]</scope>
    <source>
        <strain evidence="5">cv. Missouri 17</strain>
        <tissue evidence="4">Seedling</tissue>
    </source>
</reference>
<dbReference type="GO" id="GO:0009451">
    <property type="term" value="P:RNA modification"/>
    <property type="evidence" value="ECO:0007669"/>
    <property type="project" value="InterPro"/>
</dbReference>
<dbReference type="PANTHER" id="PTHR24015:SF1991">
    <property type="entry name" value="OS01G0938000 PROTEIN"/>
    <property type="match status" value="1"/>
</dbReference>
<dbReference type="ExpressionAtlas" id="A0A3L6DI46">
    <property type="expression patterns" value="baseline and differential"/>
</dbReference>
<comment type="caution">
    <text evidence="4">The sequence shown here is derived from an EMBL/GenBank/DDBJ whole genome shotgun (WGS) entry which is preliminary data.</text>
</comment>
<dbReference type="FunFam" id="1.25.40.10:FF:001525">
    <property type="entry name" value="Tetratricopeptide repeat (TPR)-like superfamily protein"/>
    <property type="match status" value="1"/>
</dbReference>
<dbReference type="InterPro" id="IPR011990">
    <property type="entry name" value="TPR-like_helical_dom_sf"/>
</dbReference>
<dbReference type="InterPro" id="IPR046960">
    <property type="entry name" value="PPR_At4g14850-like_plant"/>
</dbReference>
<protein>
    <submittedName>
        <fullName evidence="4">Pentatricopeptide repeat-containing protein</fullName>
    </submittedName>
</protein>
<accession>A0A3L6DI46</accession>